<proteinExistence type="inferred from homology"/>
<organism evidence="8 9">
    <name type="scientific">Sphaeramia orbicularis</name>
    <name type="common">orbiculate cardinalfish</name>
    <dbReference type="NCBI Taxonomy" id="375764"/>
    <lineage>
        <taxon>Eukaryota</taxon>
        <taxon>Metazoa</taxon>
        <taxon>Chordata</taxon>
        <taxon>Craniata</taxon>
        <taxon>Vertebrata</taxon>
        <taxon>Euteleostomi</taxon>
        <taxon>Actinopterygii</taxon>
        <taxon>Neopterygii</taxon>
        <taxon>Teleostei</taxon>
        <taxon>Neoteleostei</taxon>
        <taxon>Acanthomorphata</taxon>
        <taxon>Gobiaria</taxon>
        <taxon>Kurtiformes</taxon>
        <taxon>Apogonoidei</taxon>
        <taxon>Apogonidae</taxon>
        <taxon>Apogoninae</taxon>
        <taxon>Sphaeramia</taxon>
    </lineage>
</organism>
<dbReference type="OrthoDB" id="10252718at2759"/>
<dbReference type="PANTHER" id="PTHR28595:SF1">
    <property type="entry name" value="LARGE RIBOSOMAL SUBUNIT PROTEIN ML54"/>
    <property type="match status" value="1"/>
</dbReference>
<name>A0A673A116_9TELE</name>
<evidence type="ECO:0000256" key="5">
    <source>
        <dbReference type="ARBA" id="ARBA00023274"/>
    </source>
</evidence>
<evidence type="ECO:0000313" key="9">
    <source>
        <dbReference type="Proteomes" id="UP000472271"/>
    </source>
</evidence>
<dbReference type="CTD" id="116541"/>
<dbReference type="FunCoup" id="A0A673A116">
    <property type="interactions" value="616"/>
</dbReference>
<gene>
    <name evidence="8" type="primary">mrpl54</name>
</gene>
<dbReference type="Pfam" id="PF08561">
    <property type="entry name" value="Ribosomal_L37"/>
    <property type="match status" value="1"/>
</dbReference>
<reference evidence="8" key="2">
    <citation type="submission" date="2025-08" db="UniProtKB">
        <authorList>
            <consortium name="Ensembl"/>
        </authorList>
    </citation>
    <scope>IDENTIFICATION</scope>
</reference>
<protein>
    <recommendedName>
        <fullName evidence="7">Large ribosomal subunit protein mL54</fullName>
    </recommendedName>
</protein>
<evidence type="ECO:0000256" key="3">
    <source>
        <dbReference type="ARBA" id="ARBA00022980"/>
    </source>
</evidence>
<comment type="similarity">
    <text evidence="6">Belongs to the mitochondrion-specific ribosomal protein mL54 family.</text>
</comment>
<keyword evidence="2" id="KW-0809">Transit peptide</keyword>
<evidence type="ECO:0000256" key="1">
    <source>
        <dbReference type="ARBA" id="ARBA00004173"/>
    </source>
</evidence>
<dbReference type="AlphaFoldDB" id="A0A673A116"/>
<dbReference type="Ensembl" id="ENSSORT00005023082.1">
    <property type="protein sequence ID" value="ENSSORP00005022422.1"/>
    <property type="gene ID" value="ENSSORG00005010913.1"/>
</dbReference>
<dbReference type="InterPro" id="IPR013870">
    <property type="entry name" value="Ribosomal_mL54"/>
</dbReference>
<comment type="subcellular location">
    <subcellularLocation>
        <location evidence="1">Mitochondrion</location>
    </subcellularLocation>
</comment>
<reference evidence="8" key="3">
    <citation type="submission" date="2025-09" db="UniProtKB">
        <authorList>
            <consortium name="Ensembl"/>
        </authorList>
    </citation>
    <scope>IDENTIFICATION</scope>
</reference>
<reference evidence="8" key="1">
    <citation type="submission" date="2019-06" db="EMBL/GenBank/DDBJ databases">
        <authorList>
            <consortium name="Wellcome Sanger Institute Data Sharing"/>
        </authorList>
    </citation>
    <scope>NUCLEOTIDE SEQUENCE [LARGE SCALE GENOMIC DNA]</scope>
</reference>
<keyword evidence="4" id="KW-0496">Mitochondrion</keyword>
<dbReference type="Proteomes" id="UP000472271">
    <property type="component" value="Chromosome 4"/>
</dbReference>
<evidence type="ECO:0000256" key="6">
    <source>
        <dbReference type="ARBA" id="ARBA00033752"/>
    </source>
</evidence>
<evidence type="ECO:0000256" key="7">
    <source>
        <dbReference type="ARBA" id="ARBA00035179"/>
    </source>
</evidence>
<keyword evidence="5" id="KW-0687">Ribonucleoprotein</keyword>
<keyword evidence="9" id="KW-1185">Reference proteome</keyword>
<dbReference type="GeneID" id="115418695"/>
<dbReference type="InParanoid" id="A0A673A116"/>
<keyword evidence="3" id="KW-0689">Ribosomal protein</keyword>
<dbReference type="GO" id="GO:0005762">
    <property type="term" value="C:mitochondrial large ribosomal subunit"/>
    <property type="evidence" value="ECO:0007669"/>
    <property type="project" value="TreeGrafter"/>
</dbReference>
<dbReference type="GO" id="GO:0003735">
    <property type="term" value="F:structural constituent of ribosome"/>
    <property type="evidence" value="ECO:0007669"/>
    <property type="project" value="TreeGrafter"/>
</dbReference>
<dbReference type="PANTHER" id="PTHR28595">
    <property type="entry name" value="39S RIBOSOMAL PROTEIN L54, MITOCHONDRIAL"/>
    <property type="match status" value="1"/>
</dbReference>
<accession>A0A673A116</accession>
<evidence type="ECO:0000313" key="8">
    <source>
        <dbReference type="Ensembl" id="ENSSORP00005022422.1"/>
    </source>
</evidence>
<sequence length="138" mass="15951">MSGISLFRIFTLTKCTTGRNPTVLCQSSLLNQIQARGYAKKGATKGKGKGMLKQELVGPEVCKDPVRLTTYAVGVNIYKQGEDPKLKPPEEYPEWLFNPKLRTPKKLHELEPDTWEYWKCLRKENIWRSNRLHKGKKF</sequence>
<evidence type="ECO:0000256" key="2">
    <source>
        <dbReference type="ARBA" id="ARBA00022946"/>
    </source>
</evidence>
<dbReference type="RefSeq" id="XP_029989105.1">
    <property type="nucleotide sequence ID" value="XM_030133245.1"/>
</dbReference>
<evidence type="ECO:0000256" key="4">
    <source>
        <dbReference type="ARBA" id="ARBA00023128"/>
    </source>
</evidence>